<dbReference type="PANTHER" id="PTHR20916:SF18">
    <property type="entry name" value="IPT_TIG DOMAIN-CONTAINING PROTEIN"/>
    <property type="match status" value="1"/>
</dbReference>
<evidence type="ECO:0000313" key="4">
    <source>
        <dbReference type="EMBL" id="KAL3772071.1"/>
    </source>
</evidence>
<evidence type="ECO:0000313" key="5">
    <source>
        <dbReference type="Proteomes" id="UP001530293"/>
    </source>
</evidence>
<organism evidence="4 5">
    <name type="scientific">Discostella pseudostelligera</name>
    <dbReference type="NCBI Taxonomy" id="259834"/>
    <lineage>
        <taxon>Eukaryota</taxon>
        <taxon>Sar</taxon>
        <taxon>Stramenopiles</taxon>
        <taxon>Ochrophyta</taxon>
        <taxon>Bacillariophyta</taxon>
        <taxon>Coscinodiscophyceae</taxon>
        <taxon>Thalassiosirophycidae</taxon>
        <taxon>Stephanodiscales</taxon>
        <taxon>Stephanodiscaceae</taxon>
        <taxon>Discostella</taxon>
    </lineage>
</organism>
<feature type="signal peptide" evidence="3">
    <location>
        <begin position="1"/>
        <end position="16"/>
    </location>
</feature>
<feature type="transmembrane region" description="Helical" evidence="2">
    <location>
        <begin position="375"/>
        <end position="394"/>
    </location>
</feature>
<dbReference type="AlphaFoldDB" id="A0ABD3NCP3"/>
<name>A0ABD3NCP3_9STRA</name>
<keyword evidence="2" id="KW-0472">Membrane</keyword>
<sequence length="414" mass="45221">MKLAITAPLVVGIASATSSIPANSRMGQDILTKARLLNNDNNNNNNNDMIWAADYSLRFEQCVTSHEYYGGYFGGNQNHNNDNRAGYNGLYQQRLVHFKLCPTGKCGSGCSGGADYVVDMNEFIRTYMEYKTDIEEAECEAARANCNCEDANDDQVCENQCLASAGLSSQCAGQDNNNNNNNNNGQQQFDLQEALECRRLEVNNNNNNNNNNQNNNNNGQQQQNVEYFVGPYCSTNGKSIHLGVFMDETCSYAAPSGTYEKVSYGAALPYSTTSLIPHECISCKETAEEENNNADEGDANNANNQNANQASIKEVCQALYEPAGKCETNLKADSSTGLYYKNTLACSFIQGLNPWGKTRIAATFAEVTSGVTDEILVGIFAATTLFFGVTACLIHSSMKKKRAVLVPDNYGNYA</sequence>
<evidence type="ECO:0000256" key="2">
    <source>
        <dbReference type="SAM" id="Phobius"/>
    </source>
</evidence>
<keyword evidence="5" id="KW-1185">Reference proteome</keyword>
<keyword evidence="3" id="KW-0732">Signal</keyword>
<feature type="coiled-coil region" evidence="1">
    <location>
        <begin position="120"/>
        <end position="154"/>
    </location>
</feature>
<dbReference type="PANTHER" id="PTHR20916">
    <property type="entry name" value="CYSTEINE AND GLYCINE-RICH PROTEIN 2 BINDING PROTEIN"/>
    <property type="match status" value="1"/>
</dbReference>
<keyword evidence="2" id="KW-0812">Transmembrane</keyword>
<gene>
    <name evidence="4" type="ORF">ACHAWU_008093</name>
</gene>
<feature type="chain" id="PRO_5044875608" evidence="3">
    <location>
        <begin position="17"/>
        <end position="414"/>
    </location>
</feature>
<keyword evidence="1" id="KW-0175">Coiled coil</keyword>
<evidence type="ECO:0000256" key="1">
    <source>
        <dbReference type="SAM" id="Coils"/>
    </source>
</evidence>
<reference evidence="4 5" key="1">
    <citation type="submission" date="2024-10" db="EMBL/GenBank/DDBJ databases">
        <title>Updated reference genomes for cyclostephanoid diatoms.</title>
        <authorList>
            <person name="Roberts W.R."/>
            <person name="Alverson A.J."/>
        </authorList>
    </citation>
    <scope>NUCLEOTIDE SEQUENCE [LARGE SCALE GENOMIC DNA]</scope>
    <source>
        <strain evidence="4 5">AJA232-27</strain>
    </source>
</reference>
<dbReference type="EMBL" id="JALLBG020000017">
    <property type="protein sequence ID" value="KAL3772071.1"/>
    <property type="molecule type" value="Genomic_DNA"/>
</dbReference>
<accession>A0ABD3NCP3</accession>
<proteinExistence type="predicted"/>
<protein>
    <submittedName>
        <fullName evidence="4">Uncharacterized protein</fullName>
    </submittedName>
</protein>
<evidence type="ECO:0000256" key="3">
    <source>
        <dbReference type="SAM" id="SignalP"/>
    </source>
</evidence>
<keyword evidence="2" id="KW-1133">Transmembrane helix</keyword>
<dbReference type="Proteomes" id="UP001530293">
    <property type="component" value="Unassembled WGS sequence"/>
</dbReference>
<comment type="caution">
    <text evidence="4">The sequence shown here is derived from an EMBL/GenBank/DDBJ whole genome shotgun (WGS) entry which is preliminary data.</text>
</comment>